<evidence type="ECO:0000256" key="1">
    <source>
        <dbReference type="SAM" id="Phobius"/>
    </source>
</evidence>
<name>A0A2H0NAQ1_9BACT</name>
<evidence type="ECO:0008006" key="4">
    <source>
        <dbReference type="Google" id="ProtNLM"/>
    </source>
</evidence>
<proteinExistence type="predicted"/>
<gene>
    <name evidence="2" type="ORF">COV54_03715</name>
</gene>
<accession>A0A2H0NAQ1</accession>
<evidence type="ECO:0000313" key="2">
    <source>
        <dbReference type="EMBL" id="PIR05969.1"/>
    </source>
</evidence>
<keyword evidence="1" id="KW-0472">Membrane</keyword>
<evidence type="ECO:0000313" key="3">
    <source>
        <dbReference type="Proteomes" id="UP000228867"/>
    </source>
</evidence>
<protein>
    <recommendedName>
        <fullName evidence="4">POTRA domain-containing protein</fullName>
    </recommendedName>
</protein>
<dbReference type="AlphaFoldDB" id="A0A2H0NAQ1"/>
<sequence length="261" mass="30052">MAPNFSHRRSLRFKFWVTLGILFLISSLLIGAGYLILYSSFFKVKQIDIQGNNLISSALLKANLISQMLENQGWRSWLGPDNILFWQLGEKPKTIKAIPALKSLFITVNFRERKILLQVKERQLLGIWCLVSQNCYIFDQDGILFSSAPEAEGSLILKIIDQNNRSLQIGQKVLENPEWFKNILIVWDIFQKNGVGPGTIIVNDFSLRQWEIDILGGPKFYFSLDNIPSDLAQILKGLAHALQFNVLQYLDFRVPNRIYYK</sequence>
<keyword evidence="1" id="KW-1133">Transmembrane helix</keyword>
<feature type="transmembrane region" description="Helical" evidence="1">
    <location>
        <begin position="15"/>
        <end position="37"/>
    </location>
</feature>
<comment type="caution">
    <text evidence="2">The sequence shown here is derived from an EMBL/GenBank/DDBJ whole genome shotgun (WGS) entry which is preliminary data.</text>
</comment>
<dbReference type="EMBL" id="PCWR01000073">
    <property type="protein sequence ID" value="PIR05969.1"/>
    <property type="molecule type" value="Genomic_DNA"/>
</dbReference>
<dbReference type="Proteomes" id="UP000228867">
    <property type="component" value="Unassembled WGS sequence"/>
</dbReference>
<keyword evidence="1" id="KW-0812">Transmembrane</keyword>
<reference evidence="2 3" key="1">
    <citation type="submission" date="2017-09" db="EMBL/GenBank/DDBJ databases">
        <title>Depth-based differentiation of microbial function through sediment-hosted aquifers and enrichment of novel symbionts in the deep terrestrial subsurface.</title>
        <authorList>
            <person name="Probst A.J."/>
            <person name="Ladd B."/>
            <person name="Jarett J.K."/>
            <person name="Geller-Mcgrath D.E."/>
            <person name="Sieber C.M."/>
            <person name="Emerson J.B."/>
            <person name="Anantharaman K."/>
            <person name="Thomas B.C."/>
            <person name="Malmstrom R."/>
            <person name="Stieglmeier M."/>
            <person name="Klingl A."/>
            <person name="Woyke T."/>
            <person name="Ryan C.M."/>
            <person name="Banfield J.F."/>
        </authorList>
    </citation>
    <scope>NUCLEOTIDE SEQUENCE [LARGE SCALE GENOMIC DNA]</scope>
    <source>
        <strain evidence="2">CG11_big_fil_rev_8_21_14_0_20_38_23</strain>
    </source>
</reference>
<organism evidence="2 3">
    <name type="scientific">Candidatus Jorgensenbacteria bacterium CG11_big_fil_rev_8_21_14_0_20_38_23</name>
    <dbReference type="NCBI Taxonomy" id="1974594"/>
    <lineage>
        <taxon>Bacteria</taxon>
        <taxon>Candidatus Joergenseniibacteriota</taxon>
    </lineage>
</organism>